<feature type="transmembrane region" description="Helical" evidence="1">
    <location>
        <begin position="6"/>
        <end position="24"/>
    </location>
</feature>
<keyword evidence="1" id="KW-0812">Transmembrane</keyword>
<protein>
    <submittedName>
        <fullName evidence="2">Uncharacterized protein</fullName>
    </submittedName>
</protein>
<gene>
    <name evidence="2" type="ORF">SAMN05216431_105123</name>
</gene>
<evidence type="ECO:0000313" key="3">
    <source>
        <dbReference type="Proteomes" id="UP000182089"/>
    </source>
</evidence>
<feature type="transmembrane region" description="Helical" evidence="1">
    <location>
        <begin position="31"/>
        <end position="50"/>
    </location>
</feature>
<evidence type="ECO:0000313" key="2">
    <source>
        <dbReference type="EMBL" id="SEM62699.1"/>
    </source>
</evidence>
<organism evidence="2 3">
    <name type="scientific">Ligilactobacillus ruminis</name>
    <dbReference type="NCBI Taxonomy" id="1623"/>
    <lineage>
        <taxon>Bacteria</taxon>
        <taxon>Bacillati</taxon>
        <taxon>Bacillota</taxon>
        <taxon>Bacilli</taxon>
        <taxon>Lactobacillales</taxon>
        <taxon>Lactobacillaceae</taxon>
        <taxon>Ligilactobacillus</taxon>
    </lineage>
</organism>
<keyword evidence="1" id="KW-0472">Membrane</keyword>
<dbReference type="Proteomes" id="UP000182089">
    <property type="component" value="Unassembled WGS sequence"/>
</dbReference>
<keyword evidence="1" id="KW-1133">Transmembrane helix</keyword>
<evidence type="ECO:0000256" key="1">
    <source>
        <dbReference type="SAM" id="Phobius"/>
    </source>
</evidence>
<name>A0ABY1ABB8_9LACO</name>
<sequence>MKFAKIWLNVLTLLFWALFVMFVVSNMTKWAIGYFVIAVLTSALDVKLNVPNFSLVYVQHIFMKTSKD</sequence>
<comment type="caution">
    <text evidence="2">The sequence shown here is derived from an EMBL/GenBank/DDBJ whole genome shotgun (WGS) entry which is preliminary data.</text>
</comment>
<accession>A0ABY1ABB8</accession>
<proteinExistence type="predicted"/>
<dbReference type="EMBL" id="FOCC01000005">
    <property type="protein sequence ID" value="SEM62699.1"/>
    <property type="molecule type" value="Genomic_DNA"/>
</dbReference>
<reference evidence="2 3" key="1">
    <citation type="submission" date="2016-10" db="EMBL/GenBank/DDBJ databases">
        <authorList>
            <person name="Varghese N."/>
            <person name="Submissions S."/>
        </authorList>
    </citation>
    <scope>NUCLEOTIDE SEQUENCE [LARGE SCALE GENOMIC DNA]</scope>
    <source>
        <strain evidence="2 3">WC1T17</strain>
    </source>
</reference>